<reference evidence="2" key="1">
    <citation type="journal article" date="2023" name="bioRxiv">
        <title>Complete genome of the Medicago anthracnose fungus, Colletotrichum destructivum, reveals a mini-chromosome-like region within a core chromosome.</title>
        <authorList>
            <person name="Lapalu N."/>
            <person name="Simon A."/>
            <person name="Lu A."/>
            <person name="Plaumann P.-L."/>
            <person name="Amselem J."/>
            <person name="Pigne S."/>
            <person name="Auger A."/>
            <person name="Koch C."/>
            <person name="Dallery J.-F."/>
            <person name="O'Connell R.J."/>
        </authorList>
    </citation>
    <scope>NUCLEOTIDE SEQUENCE [LARGE SCALE GENOMIC DNA]</scope>
    <source>
        <strain evidence="2">CBS 520.97</strain>
    </source>
</reference>
<dbReference type="EMBL" id="CP137314">
    <property type="protein sequence ID" value="WQF89282.1"/>
    <property type="molecule type" value="Genomic_DNA"/>
</dbReference>
<organism evidence="1 2">
    <name type="scientific">Colletotrichum destructivum</name>
    <dbReference type="NCBI Taxonomy" id="34406"/>
    <lineage>
        <taxon>Eukaryota</taxon>
        <taxon>Fungi</taxon>
        <taxon>Dikarya</taxon>
        <taxon>Ascomycota</taxon>
        <taxon>Pezizomycotina</taxon>
        <taxon>Sordariomycetes</taxon>
        <taxon>Hypocreomycetidae</taxon>
        <taxon>Glomerellales</taxon>
        <taxon>Glomerellaceae</taxon>
        <taxon>Colletotrichum</taxon>
        <taxon>Colletotrichum destructivum species complex</taxon>
    </lineage>
</organism>
<dbReference type="RefSeq" id="XP_062786503.1">
    <property type="nucleotide sequence ID" value="XM_062930452.1"/>
</dbReference>
<dbReference type="GeneID" id="87950796"/>
<name>A0AAX4J1L9_9PEZI</name>
<proteinExistence type="predicted"/>
<sequence length="111" mass="12500">MWTVNLFPASFKKGCISSPMHTRDIMRLTNSSMYSTDDVSYAKMAWGPRMGLKVIGVLEKQNNIQHLQDTHSIKYSKMISNPYQRAPRSFVKDAVGGLVGRWTADARCTGD</sequence>
<accession>A0AAX4J1L9</accession>
<dbReference type="Proteomes" id="UP001322277">
    <property type="component" value="Chromosome 10"/>
</dbReference>
<evidence type="ECO:0000313" key="2">
    <source>
        <dbReference type="Proteomes" id="UP001322277"/>
    </source>
</evidence>
<gene>
    <name evidence="1" type="ORF">CDEST_14296</name>
</gene>
<protein>
    <submittedName>
        <fullName evidence="1">Uncharacterized protein</fullName>
    </submittedName>
</protein>
<evidence type="ECO:0000313" key="1">
    <source>
        <dbReference type="EMBL" id="WQF89282.1"/>
    </source>
</evidence>
<dbReference type="AlphaFoldDB" id="A0AAX4J1L9"/>
<keyword evidence="2" id="KW-1185">Reference proteome</keyword>
<dbReference type="KEGG" id="cdet:87950796"/>